<dbReference type="Gene3D" id="3.40.50.300">
    <property type="entry name" value="P-loop containing nucleotide triphosphate hydrolases"/>
    <property type="match status" value="1"/>
</dbReference>
<accession>A0A1I3Q8Y3</accession>
<dbReference type="SUPFAM" id="SSF52540">
    <property type="entry name" value="P-loop containing nucleoside triphosphate hydrolases"/>
    <property type="match status" value="1"/>
</dbReference>
<dbReference type="Pfam" id="PF13671">
    <property type="entry name" value="AAA_33"/>
    <property type="match status" value="1"/>
</dbReference>
<evidence type="ECO:0000313" key="1">
    <source>
        <dbReference type="EMBL" id="SFJ29566.1"/>
    </source>
</evidence>
<dbReference type="STRING" id="1005945.SAMN05216561_12362"/>
<name>A0A1I3Q8Y3_9ACTN</name>
<proteinExistence type="predicted"/>
<dbReference type="RefSeq" id="WP_143099851.1">
    <property type="nucleotide sequence ID" value="NZ_BKAF01000038.1"/>
</dbReference>
<organism evidence="1 2">
    <name type="scientific">Nocardioides psychrotolerans</name>
    <dbReference type="NCBI Taxonomy" id="1005945"/>
    <lineage>
        <taxon>Bacteria</taxon>
        <taxon>Bacillati</taxon>
        <taxon>Actinomycetota</taxon>
        <taxon>Actinomycetes</taxon>
        <taxon>Propionibacteriales</taxon>
        <taxon>Nocardioidaceae</taxon>
        <taxon>Nocardioides</taxon>
    </lineage>
</organism>
<reference evidence="1 2" key="1">
    <citation type="submission" date="2016-10" db="EMBL/GenBank/DDBJ databases">
        <authorList>
            <person name="de Groot N.N."/>
        </authorList>
    </citation>
    <scope>NUCLEOTIDE SEQUENCE [LARGE SCALE GENOMIC DNA]</scope>
    <source>
        <strain evidence="1 2">CGMCC 1.11156</strain>
    </source>
</reference>
<dbReference type="Proteomes" id="UP000198649">
    <property type="component" value="Unassembled WGS sequence"/>
</dbReference>
<dbReference type="OrthoDB" id="7837405at2"/>
<dbReference type="EMBL" id="FOQG01000023">
    <property type="protein sequence ID" value="SFJ29566.1"/>
    <property type="molecule type" value="Genomic_DNA"/>
</dbReference>
<keyword evidence="2" id="KW-1185">Reference proteome</keyword>
<sequence>MSRLLHLNGPPGIGKSTLARLYVADHSGVLNCDIDVLRTLVGGWESDFGEAGALIRPAALAMIEAYLARGHDVVLPQMLTNPTELARFEASATAVGAQFVERFLMDTPAASVARFHRRGADPGAEAHDPWHDQIRVIVATNGGDEALTRSHEALERLLPQRPAAVVIASADGEVAETYRSLLESLG</sequence>
<dbReference type="AlphaFoldDB" id="A0A1I3Q8Y3"/>
<evidence type="ECO:0000313" key="2">
    <source>
        <dbReference type="Proteomes" id="UP000198649"/>
    </source>
</evidence>
<gene>
    <name evidence="1" type="ORF">SAMN05216561_12362</name>
</gene>
<dbReference type="InterPro" id="IPR027417">
    <property type="entry name" value="P-loop_NTPase"/>
</dbReference>
<protein>
    <submittedName>
        <fullName evidence="1">AAA domain-containing protein</fullName>
    </submittedName>
</protein>